<evidence type="ECO:0000256" key="7">
    <source>
        <dbReference type="ARBA" id="ARBA00022723"/>
    </source>
</evidence>
<evidence type="ECO:0000256" key="3">
    <source>
        <dbReference type="ARBA" id="ARBA00001946"/>
    </source>
</evidence>
<keyword evidence="8" id="KW-0378">Hydrolase</keyword>
<dbReference type="RefSeq" id="WP_255387888.1">
    <property type="nucleotide sequence ID" value="NZ_CP101508.1"/>
</dbReference>
<dbReference type="PANTHER" id="PTHR15749:SF4">
    <property type="entry name" value="FANCONI-ASSOCIATED NUCLEASE 1"/>
    <property type="match status" value="1"/>
</dbReference>
<dbReference type="InterPro" id="IPR011856">
    <property type="entry name" value="tRNA_endonuc-like_dom_sf"/>
</dbReference>
<protein>
    <recommendedName>
        <fullName evidence="5">phosphodiesterase I</fullName>
        <ecNumber evidence="5">3.1.4.1</ecNumber>
    </recommendedName>
</protein>
<keyword evidence="6" id="KW-0540">Nuclease</keyword>
<dbReference type="Pfam" id="PF08774">
    <property type="entry name" value="VRR_NUC"/>
    <property type="match status" value="1"/>
</dbReference>
<dbReference type="InterPro" id="IPR049125">
    <property type="entry name" value="FAN1-like_WH"/>
</dbReference>
<dbReference type="SMART" id="SM00990">
    <property type="entry name" value="VRR_NUC"/>
    <property type="match status" value="1"/>
</dbReference>
<dbReference type="InterPro" id="IPR040603">
    <property type="entry name" value="FAN1_SAP_bact"/>
</dbReference>
<gene>
    <name evidence="12" type="ORF">NNL38_09910</name>
</gene>
<keyword evidence="10" id="KW-0464">Manganese</keyword>
<reference evidence="12" key="1">
    <citation type="submission" date="2022-07" db="EMBL/GenBank/DDBJ databases">
        <title>Genome sequencing of Photobacterium atrarenae GJH2-4.</title>
        <authorList>
            <person name="Park S.-J."/>
        </authorList>
    </citation>
    <scope>NUCLEOTIDE SEQUENCE</scope>
    <source>
        <strain evidence="12">GJH2-4</strain>
    </source>
</reference>
<evidence type="ECO:0000256" key="6">
    <source>
        <dbReference type="ARBA" id="ARBA00022722"/>
    </source>
</evidence>
<evidence type="ECO:0000259" key="11">
    <source>
        <dbReference type="SMART" id="SM00990"/>
    </source>
</evidence>
<dbReference type="PANTHER" id="PTHR15749">
    <property type="entry name" value="FANCONI-ASSOCIATED NUCLEASE 1"/>
    <property type="match status" value="1"/>
</dbReference>
<evidence type="ECO:0000256" key="1">
    <source>
        <dbReference type="ARBA" id="ARBA00000983"/>
    </source>
</evidence>
<comment type="similarity">
    <text evidence="4">Belongs to the FAN1 family.</text>
</comment>
<sequence length="543" mass="63177">MEPVELAPDYYLHNFHQLLDTVEQCYQDLLSETELQWIATFRDLPADGQMLYVRLLSRKGEYFRLDKLSYPEIGDLTIAATHLAEQGLIERNQSEWPAEQLALLFTKPELLRLFPALTPFKQGRKPQLLAALAAHAPSPNDFREDIIRICHQQHLSTFLLLFFGNRHQDLSQFVLTDLGLHQFESYPIDRDSRLFSEREQIEQWLTLTDLSDQYWQAKERKDLDQIQALAPQLPAAFTWPPLERKRQKLINLIARDLERVEQVEAALALFRQSQLPPSRERQARLLDKFGEPHNALLLVQQMRQSPHNEEEADVASRLEKKLCRQLNQPYSPVTAPVIAENHLQLPQHGLRVELAVAEYYSAQGWQVFFSENSLLCGLFGLAFWDIIFAPIPGAFLNPYQRGPRDMFQPDFTQQRQAQIKRRLADIAQGRWQHWHSVYEKKHGLSNDWVNWSLLSPELLTLSTSSFPGPLLARLFERILFDPRYNRSGLPDLILFKSGGYRWVEVKGPGDKLQHNQIRWLRAFAELAIPVSVDYVSWHHDADE</sequence>
<comment type="cofactor">
    <cofactor evidence="2">
        <name>Mn(2+)</name>
        <dbReference type="ChEBI" id="CHEBI:29035"/>
    </cofactor>
</comment>
<evidence type="ECO:0000256" key="8">
    <source>
        <dbReference type="ARBA" id="ARBA00022801"/>
    </source>
</evidence>
<keyword evidence="9" id="KW-0460">Magnesium</keyword>
<evidence type="ECO:0000313" key="12">
    <source>
        <dbReference type="EMBL" id="UTV26678.1"/>
    </source>
</evidence>
<keyword evidence="13" id="KW-1185">Reference proteome</keyword>
<dbReference type="Pfam" id="PF18081">
    <property type="entry name" value="FANC_SAP"/>
    <property type="match status" value="1"/>
</dbReference>
<keyword evidence="7" id="KW-0479">Metal-binding</keyword>
<dbReference type="EMBL" id="CP101508">
    <property type="protein sequence ID" value="UTV26678.1"/>
    <property type="molecule type" value="Genomic_DNA"/>
</dbReference>
<dbReference type="Pfam" id="PF21315">
    <property type="entry name" value="FAN1_HTH"/>
    <property type="match status" value="1"/>
</dbReference>
<evidence type="ECO:0000313" key="13">
    <source>
        <dbReference type="Proteomes" id="UP001057998"/>
    </source>
</evidence>
<dbReference type="InterPro" id="IPR014883">
    <property type="entry name" value="VRR_NUC"/>
</dbReference>
<evidence type="ECO:0000256" key="9">
    <source>
        <dbReference type="ARBA" id="ARBA00022842"/>
    </source>
</evidence>
<comment type="catalytic activity">
    <reaction evidence="1">
        <text>Hydrolytically removes 5'-nucleotides successively from the 3'-hydroxy termini of 3'-hydroxy-terminated oligonucleotides.</text>
        <dbReference type="EC" id="3.1.4.1"/>
    </reaction>
</comment>
<name>A0ABY5GBU9_9GAMM</name>
<evidence type="ECO:0000256" key="5">
    <source>
        <dbReference type="ARBA" id="ARBA00012029"/>
    </source>
</evidence>
<dbReference type="EC" id="3.1.4.1" evidence="5"/>
<evidence type="ECO:0000256" key="4">
    <source>
        <dbReference type="ARBA" id="ARBA00005533"/>
    </source>
</evidence>
<comment type="cofactor">
    <cofactor evidence="3">
        <name>Mg(2+)</name>
        <dbReference type="ChEBI" id="CHEBI:18420"/>
    </cofactor>
</comment>
<evidence type="ECO:0000256" key="2">
    <source>
        <dbReference type="ARBA" id="ARBA00001936"/>
    </source>
</evidence>
<accession>A0ABY5GBU9</accession>
<dbReference type="Gene3D" id="3.40.1350.10">
    <property type="match status" value="1"/>
</dbReference>
<proteinExistence type="inferred from homology"/>
<organism evidence="12 13">
    <name type="scientific">Photobacterium atrarenae</name>
    <dbReference type="NCBI Taxonomy" id="865757"/>
    <lineage>
        <taxon>Bacteria</taxon>
        <taxon>Pseudomonadati</taxon>
        <taxon>Pseudomonadota</taxon>
        <taxon>Gammaproteobacteria</taxon>
        <taxon>Vibrionales</taxon>
        <taxon>Vibrionaceae</taxon>
        <taxon>Photobacterium</taxon>
    </lineage>
</organism>
<feature type="domain" description="VRR-NUC" evidence="11">
    <location>
        <begin position="426"/>
        <end position="537"/>
    </location>
</feature>
<dbReference type="InterPro" id="IPR033315">
    <property type="entry name" value="Fan1-like"/>
</dbReference>
<evidence type="ECO:0000256" key="10">
    <source>
        <dbReference type="ARBA" id="ARBA00023211"/>
    </source>
</evidence>
<dbReference type="Proteomes" id="UP001057998">
    <property type="component" value="Chromosome 1"/>
</dbReference>